<dbReference type="CDD" id="cd18026">
    <property type="entry name" value="DEXHc_POLQ-like"/>
    <property type="match status" value="1"/>
</dbReference>
<evidence type="ECO:0000313" key="11">
    <source>
        <dbReference type="Proteomes" id="UP000024404"/>
    </source>
</evidence>
<dbReference type="FunFam" id="3.40.50.300:FF:000813">
    <property type="entry name" value="helicase POLQ-like isoform X1"/>
    <property type="match status" value="1"/>
</dbReference>
<evidence type="ECO:0000256" key="5">
    <source>
        <dbReference type="ARBA" id="ARBA00022806"/>
    </source>
</evidence>
<dbReference type="Gene3D" id="1.10.3380.20">
    <property type="match status" value="1"/>
</dbReference>
<dbReference type="SUPFAM" id="SSF158702">
    <property type="entry name" value="Sec63 N-terminal domain-like"/>
    <property type="match status" value="1"/>
</dbReference>
<dbReference type="InterPro" id="IPR050474">
    <property type="entry name" value="Hel308_SKI2-like"/>
</dbReference>
<proteinExistence type="predicted"/>
<protein>
    <submittedName>
        <fullName evidence="10">Helicase ATP-binding domain-containing protein</fullName>
    </submittedName>
</protein>
<feature type="domain" description="Helicase ATP-binding" evidence="9">
    <location>
        <begin position="27"/>
        <end position="203"/>
    </location>
</feature>
<dbReference type="Gene3D" id="3.40.50.300">
    <property type="entry name" value="P-loop containing nucleotide triphosphate hydrolases"/>
    <property type="match status" value="2"/>
</dbReference>
<dbReference type="InterPro" id="IPR011545">
    <property type="entry name" value="DEAD/DEAH_box_helicase_dom"/>
</dbReference>
<keyword evidence="3" id="KW-0227">DNA damage</keyword>
<dbReference type="Proteomes" id="UP000024404">
    <property type="component" value="Unassembled WGS sequence"/>
</dbReference>
<evidence type="ECO:0000256" key="1">
    <source>
        <dbReference type="ARBA" id="ARBA00004123"/>
    </source>
</evidence>
<evidence type="ECO:0000256" key="2">
    <source>
        <dbReference type="ARBA" id="ARBA00022741"/>
    </source>
</evidence>
<dbReference type="InterPro" id="IPR027417">
    <property type="entry name" value="P-loop_NTPase"/>
</dbReference>
<keyword evidence="5" id="KW-0347">Helicase</keyword>
<reference evidence="11" key="1">
    <citation type="submission" date="2013-10" db="EMBL/GenBank/DDBJ databases">
        <title>Genome sequencing of Onchocerca volvulus.</title>
        <authorList>
            <person name="Cotton J."/>
            <person name="Tsai J."/>
            <person name="Stanley E."/>
            <person name="Tracey A."/>
            <person name="Holroyd N."/>
            <person name="Lustigman S."/>
            <person name="Berriman M."/>
        </authorList>
    </citation>
    <scope>NUCLEOTIDE SEQUENCE</scope>
</reference>
<evidence type="ECO:0000256" key="6">
    <source>
        <dbReference type="ARBA" id="ARBA00022840"/>
    </source>
</evidence>
<keyword evidence="7" id="KW-0234">DNA repair</keyword>
<dbReference type="EMBL" id="CMVM020000614">
    <property type="status" value="NOT_ANNOTATED_CDS"/>
    <property type="molecule type" value="Genomic_DNA"/>
</dbReference>
<comment type="subcellular location">
    <subcellularLocation>
        <location evidence="1">Nucleus</location>
    </subcellularLocation>
</comment>
<keyword evidence="6" id="KW-0067">ATP-binding</keyword>
<dbReference type="SMART" id="SM00487">
    <property type="entry name" value="DEXDc"/>
    <property type="match status" value="1"/>
</dbReference>
<name>A0A8R1TNR5_ONCVO</name>
<dbReference type="GO" id="GO:0005524">
    <property type="term" value="F:ATP binding"/>
    <property type="evidence" value="ECO:0007669"/>
    <property type="project" value="UniProtKB-KW"/>
</dbReference>
<dbReference type="EnsemblMetazoa" id="OVOC13445.1">
    <property type="protein sequence ID" value="OVOC13445.1"/>
    <property type="gene ID" value="WBGene00255458"/>
</dbReference>
<dbReference type="PANTHER" id="PTHR47961:SF12">
    <property type="entry name" value="HELICASE POLQ-LIKE"/>
    <property type="match status" value="1"/>
</dbReference>
<dbReference type="GO" id="GO:0005634">
    <property type="term" value="C:nucleus"/>
    <property type="evidence" value="ECO:0007669"/>
    <property type="project" value="UniProtKB-SubCell"/>
</dbReference>
<dbReference type="InterPro" id="IPR048960">
    <property type="entry name" value="POLQ-like_helical"/>
</dbReference>
<organism evidence="10 11">
    <name type="scientific">Onchocerca volvulus</name>
    <dbReference type="NCBI Taxonomy" id="6282"/>
    <lineage>
        <taxon>Eukaryota</taxon>
        <taxon>Metazoa</taxon>
        <taxon>Ecdysozoa</taxon>
        <taxon>Nematoda</taxon>
        <taxon>Chromadorea</taxon>
        <taxon>Rhabditida</taxon>
        <taxon>Spirurina</taxon>
        <taxon>Spiruromorpha</taxon>
        <taxon>Filarioidea</taxon>
        <taxon>Onchocercidae</taxon>
        <taxon>Onchocerca</taxon>
    </lineage>
</organism>
<dbReference type="GO" id="GO:0006281">
    <property type="term" value="P:DNA repair"/>
    <property type="evidence" value="ECO:0007669"/>
    <property type="project" value="UniProtKB-KW"/>
</dbReference>
<evidence type="ECO:0000256" key="4">
    <source>
        <dbReference type="ARBA" id="ARBA00022801"/>
    </source>
</evidence>
<dbReference type="EMBL" id="CMVM020000615">
    <property type="status" value="NOT_ANNOTATED_CDS"/>
    <property type="molecule type" value="Genomic_DNA"/>
</dbReference>
<dbReference type="PANTHER" id="PTHR47961">
    <property type="entry name" value="DNA POLYMERASE THETA, PUTATIVE (AFU_ORTHOLOGUE AFUA_1G05260)-RELATED"/>
    <property type="match status" value="1"/>
</dbReference>
<sequence>MKKICEIYKNIRKISTFYDWQMECLKNEHLINGKNMIVATETGSGKTVIAEILMLREIIQHKKNCIYVVPFIAIAQEMVHTFTFFENNLNNICIIEEYAGNKGRLPPIKHRKKNIIYVATIEKANILINYLIEQTRINEIGLLVIDEVCKLHMIGEPVRGATLEQIIIKYMEKGIGQILGYSATLSTVEQISKFLNASIYWTKFRPIKLIEKVKIGNSLYTIVKQQQQQQLLQQHKFELEKYFTENIFKKHDPDGLIFLLYDIIPNRSVLIFCPTKYSCENVCKMITQLIPKNIENYKKEQKMTVIKALNNEVEEKMCSILQLSIKFGVAYHHSGLTTGERKIIEEAFKFVQMISKPLPELKSSLNDFRTYSSFVLDLISLKMINRFEDLLILTQYKTLFGTQNKKNIVNCINNDIVKLIKQTLEYLELQHLINVDKNANYSVSTFGRAIFFASLSPMIANQLFYLLINHLSEGLILSSYFHLIFIIVPFDININIDWNIFYDEYKKLSNTEQLLLQRLGIDDKEIVRRIIQTPILNEEHQLLAIRIYITFILHKLWKQETLHHITEHFHITRGWLQNLIQATLSNASSITRYATKMPCFWPLKNLLPEMLQHGTQYCTQHELIPLLSIDGVKKSRARQLYNAGR</sequence>
<evidence type="ECO:0000313" key="10">
    <source>
        <dbReference type="EnsemblMetazoa" id="OVOC13445.1"/>
    </source>
</evidence>
<keyword evidence="11" id="KW-1185">Reference proteome</keyword>
<evidence type="ECO:0000259" key="9">
    <source>
        <dbReference type="PROSITE" id="PS51192"/>
    </source>
</evidence>
<keyword evidence="8" id="KW-0539">Nucleus</keyword>
<dbReference type="AlphaFoldDB" id="A0A8R1TNR5"/>
<dbReference type="Pfam" id="PF21099">
    <property type="entry name" value="POLQ_helical"/>
    <property type="match status" value="1"/>
</dbReference>
<evidence type="ECO:0000256" key="3">
    <source>
        <dbReference type="ARBA" id="ARBA00022763"/>
    </source>
</evidence>
<accession>A0A8R1TNR5</accession>
<dbReference type="GO" id="GO:0003676">
    <property type="term" value="F:nucleic acid binding"/>
    <property type="evidence" value="ECO:0007669"/>
    <property type="project" value="InterPro"/>
</dbReference>
<dbReference type="InterPro" id="IPR014001">
    <property type="entry name" value="Helicase_ATP-bd"/>
</dbReference>
<evidence type="ECO:0000256" key="7">
    <source>
        <dbReference type="ARBA" id="ARBA00023204"/>
    </source>
</evidence>
<reference evidence="10" key="2">
    <citation type="submission" date="2022-06" db="UniProtKB">
        <authorList>
            <consortium name="EnsemblMetazoa"/>
        </authorList>
    </citation>
    <scope>IDENTIFICATION</scope>
</reference>
<dbReference type="Pfam" id="PF00270">
    <property type="entry name" value="DEAD"/>
    <property type="match status" value="1"/>
</dbReference>
<keyword evidence="2" id="KW-0547">Nucleotide-binding</keyword>
<dbReference type="SUPFAM" id="SSF52540">
    <property type="entry name" value="P-loop containing nucleoside triphosphate hydrolases"/>
    <property type="match status" value="1"/>
</dbReference>
<dbReference type="PROSITE" id="PS51192">
    <property type="entry name" value="HELICASE_ATP_BIND_1"/>
    <property type="match status" value="1"/>
</dbReference>
<dbReference type="GO" id="GO:0016787">
    <property type="term" value="F:hydrolase activity"/>
    <property type="evidence" value="ECO:0007669"/>
    <property type="project" value="UniProtKB-KW"/>
</dbReference>
<evidence type="ECO:0000256" key="8">
    <source>
        <dbReference type="ARBA" id="ARBA00023242"/>
    </source>
</evidence>
<dbReference type="GO" id="GO:0004386">
    <property type="term" value="F:helicase activity"/>
    <property type="evidence" value="ECO:0007669"/>
    <property type="project" value="UniProtKB-KW"/>
</dbReference>
<keyword evidence="4" id="KW-0378">Hydrolase</keyword>